<evidence type="ECO:0000313" key="1">
    <source>
        <dbReference type="EMBL" id="GFC95143.1"/>
    </source>
</evidence>
<comment type="caution">
    <text evidence="1">The sequence shown here is derived from an EMBL/GenBank/DDBJ whole genome shotgun (WGS) entry which is preliminary data.</text>
</comment>
<dbReference type="AlphaFoldDB" id="A0A699SDA1"/>
<sequence length="127" mass="14909">MEEEKRMLKIQEMKIISRTANVASTKDNTVDENIVYECADDLDMPNLEEIVYSDDDEEVEPKKVIQAFTDPSWMEAMHDALLQFKLQQVWTLVDLLNGKRDIGTKWIYINKKDERGIMVRNKTRLVT</sequence>
<name>A0A699SDA1_TANCI</name>
<dbReference type="EMBL" id="BKCJ011152778">
    <property type="protein sequence ID" value="GFC95143.1"/>
    <property type="molecule type" value="Genomic_DNA"/>
</dbReference>
<protein>
    <submittedName>
        <fullName evidence="1">Putative ribonuclease H-like domain-containing protein</fullName>
    </submittedName>
</protein>
<proteinExistence type="predicted"/>
<organism evidence="1">
    <name type="scientific">Tanacetum cinerariifolium</name>
    <name type="common">Dalmatian daisy</name>
    <name type="synonym">Chrysanthemum cinerariifolium</name>
    <dbReference type="NCBI Taxonomy" id="118510"/>
    <lineage>
        <taxon>Eukaryota</taxon>
        <taxon>Viridiplantae</taxon>
        <taxon>Streptophyta</taxon>
        <taxon>Embryophyta</taxon>
        <taxon>Tracheophyta</taxon>
        <taxon>Spermatophyta</taxon>
        <taxon>Magnoliopsida</taxon>
        <taxon>eudicotyledons</taxon>
        <taxon>Gunneridae</taxon>
        <taxon>Pentapetalae</taxon>
        <taxon>asterids</taxon>
        <taxon>campanulids</taxon>
        <taxon>Asterales</taxon>
        <taxon>Asteraceae</taxon>
        <taxon>Asteroideae</taxon>
        <taxon>Anthemideae</taxon>
        <taxon>Anthemidinae</taxon>
        <taxon>Tanacetum</taxon>
    </lineage>
</organism>
<accession>A0A699SDA1</accession>
<reference evidence="1" key="1">
    <citation type="journal article" date="2019" name="Sci. Rep.">
        <title>Draft genome of Tanacetum cinerariifolium, the natural source of mosquito coil.</title>
        <authorList>
            <person name="Yamashiro T."/>
            <person name="Shiraishi A."/>
            <person name="Satake H."/>
            <person name="Nakayama K."/>
        </authorList>
    </citation>
    <scope>NUCLEOTIDE SEQUENCE</scope>
</reference>
<gene>
    <name evidence="1" type="ORF">Tci_867113</name>
</gene>